<dbReference type="PANTHER" id="PTHR43537:SF50">
    <property type="entry name" value="TRANSCRIPTIONAL REGULATORY PROTEIN"/>
    <property type="match status" value="1"/>
</dbReference>
<name>Q11K85_CHESB</name>
<organism evidence="5">
    <name type="scientific">Chelativorans sp. (strain BNC1)</name>
    <dbReference type="NCBI Taxonomy" id="266779"/>
    <lineage>
        <taxon>Bacteria</taxon>
        <taxon>Pseudomonadati</taxon>
        <taxon>Pseudomonadota</taxon>
        <taxon>Alphaproteobacteria</taxon>
        <taxon>Hyphomicrobiales</taxon>
        <taxon>Phyllobacteriaceae</taxon>
        <taxon>Chelativorans</taxon>
    </lineage>
</organism>
<dbReference type="SMART" id="SM00895">
    <property type="entry name" value="FCD"/>
    <property type="match status" value="1"/>
</dbReference>
<dbReference type="KEGG" id="mes:Meso_0790"/>
<dbReference type="CDD" id="cd07377">
    <property type="entry name" value="WHTH_GntR"/>
    <property type="match status" value="1"/>
</dbReference>
<dbReference type="STRING" id="266779.Meso_0790"/>
<dbReference type="InterPro" id="IPR036390">
    <property type="entry name" value="WH_DNA-bd_sf"/>
</dbReference>
<gene>
    <name evidence="5" type="ordered locus">Meso_0790</name>
</gene>
<dbReference type="Gene3D" id="1.20.120.530">
    <property type="entry name" value="GntR ligand-binding domain-like"/>
    <property type="match status" value="1"/>
</dbReference>
<dbReference type="SMART" id="SM00345">
    <property type="entry name" value="HTH_GNTR"/>
    <property type="match status" value="1"/>
</dbReference>
<dbReference type="PANTHER" id="PTHR43537">
    <property type="entry name" value="TRANSCRIPTIONAL REGULATOR, GNTR FAMILY"/>
    <property type="match status" value="1"/>
</dbReference>
<feature type="domain" description="HTH gntR-type" evidence="4">
    <location>
        <begin position="18"/>
        <end position="85"/>
    </location>
</feature>
<dbReference type="eggNOG" id="COG1802">
    <property type="taxonomic scope" value="Bacteria"/>
</dbReference>
<dbReference type="SUPFAM" id="SSF46785">
    <property type="entry name" value="Winged helix' DNA-binding domain"/>
    <property type="match status" value="1"/>
</dbReference>
<dbReference type="HOGENOM" id="CLU_017584_5_2_5"/>
<proteinExistence type="predicted"/>
<evidence type="ECO:0000256" key="2">
    <source>
        <dbReference type="ARBA" id="ARBA00023125"/>
    </source>
</evidence>
<dbReference type="GO" id="GO:0003677">
    <property type="term" value="F:DNA binding"/>
    <property type="evidence" value="ECO:0007669"/>
    <property type="project" value="UniProtKB-KW"/>
</dbReference>
<dbReference type="SUPFAM" id="SSF48008">
    <property type="entry name" value="GntR ligand-binding domain-like"/>
    <property type="match status" value="1"/>
</dbReference>
<dbReference type="InterPro" id="IPR008920">
    <property type="entry name" value="TF_FadR/GntR_C"/>
</dbReference>
<dbReference type="Pfam" id="PF07729">
    <property type="entry name" value="FCD"/>
    <property type="match status" value="1"/>
</dbReference>
<keyword evidence="2" id="KW-0238">DNA-binding</keyword>
<dbReference type="Pfam" id="PF00392">
    <property type="entry name" value="GntR"/>
    <property type="match status" value="1"/>
</dbReference>
<dbReference type="EMBL" id="CP000390">
    <property type="protein sequence ID" value="ABG62190.1"/>
    <property type="molecule type" value="Genomic_DNA"/>
</dbReference>
<evidence type="ECO:0000256" key="3">
    <source>
        <dbReference type="ARBA" id="ARBA00023163"/>
    </source>
</evidence>
<dbReference type="PRINTS" id="PR00035">
    <property type="entry name" value="HTHGNTR"/>
</dbReference>
<evidence type="ECO:0000259" key="4">
    <source>
        <dbReference type="PROSITE" id="PS50949"/>
    </source>
</evidence>
<dbReference type="PROSITE" id="PS50949">
    <property type="entry name" value="HTH_GNTR"/>
    <property type="match status" value="1"/>
</dbReference>
<sequence length="229" mass="25403">MAARGRGQLKGMTIDRPKSLAAIVANRLKDAICKAEIGLGEVLSEEKIASAMKVSRTPVREAFTLLQAQGLINIYPQRGTAVFKPDAEDVRALVQYRMMIETQAARMTMAHDPIHAQAKLTKAVSMMTIARETEDPLLYAEADNLFHSAFIDHCGNHYVREGYETCASRIAALRAHLSSPLEMYRNQTFNEHVEMLDAFGKGDADTLIAILREHVANMEGNYIKALSIL</sequence>
<reference evidence="5" key="1">
    <citation type="submission" date="2006-06" db="EMBL/GenBank/DDBJ databases">
        <title>Complete sequence of chromosome of Chelativorans sp. BNC1.</title>
        <authorList>
            <consortium name="US DOE Joint Genome Institute"/>
            <person name="Copeland A."/>
            <person name="Lucas S."/>
            <person name="Lapidus A."/>
            <person name="Barry K."/>
            <person name="Detter J.C."/>
            <person name="Glavina del Rio T."/>
            <person name="Hammon N."/>
            <person name="Israni S."/>
            <person name="Dalin E."/>
            <person name="Tice H."/>
            <person name="Pitluck S."/>
            <person name="Chertkov O."/>
            <person name="Brettin T."/>
            <person name="Bruce D."/>
            <person name="Han C."/>
            <person name="Tapia R."/>
            <person name="Gilna P."/>
            <person name="Schmutz J."/>
            <person name="Larimer F."/>
            <person name="Land M."/>
            <person name="Hauser L."/>
            <person name="Kyrpides N."/>
            <person name="Mikhailova N."/>
            <person name="Richardson P."/>
        </authorList>
    </citation>
    <scope>NUCLEOTIDE SEQUENCE</scope>
    <source>
        <strain evidence="5">BNC1</strain>
    </source>
</reference>
<dbReference type="Gene3D" id="1.10.10.10">
    <property type="entry name" value="Winged helix-like DNA-binding domain superfamily/Winged helix DNA-binding domain"/>
    <property type="match status" value="1"/>
</dbReference>
<dbReference type="InterPro" id="IPR000524">
    <property type="entry name" value="Tscrpt_reg_HTH_GntR"/>
</dbReference>
<dbReference type="AlphaFoldDB" id="Q11K85"/>
<dbReference type="GO" id="GO:0003700">
    <property type="term" value="F:DNA-binding transcription factor activity"/>
    <property type="evidence" value="ECO:0007669"/>
    <property type="project" value="InterPro"/>
</dbReference>
<protein>
    <submittedName>
        <fullName evidence="5">Transcriptional regulator, GntR family</fullName>
    </submittedName>
</protein>
<dbReference type="OrthoDB" id="8247358at2"/>
<dbReference type="InterPro" id="IPR036388">
    <property type="entry name" value="WH-like_DNA-bd_sf"/>
</dbReference>
<keyword evidence="1" id="KW-0805">Transcription regulation</keyword>
<evidence type="ECO:0000256" key="1">
    <source>
        <dbReference type="ARBA" id="ARBA00023015"/>
    </source>
</evidence>
<keyword evidence="3" id="KW-0804">Transcription</keyword>
<dbReference type="InterPro" id="IPR011711">
    <property type="entry name" value="GntR_C"/>
</dbReference>
<accession>Q11K85</accession>
<evidence type="ECO:0000313" key="5">
    <source>
        <dbReference type="EMBL" id="ABG62190.1"/>
    </source>
</evidence>